<dbReference type="eggNOG" id="COG4912">
    <property type="taxonomic scope" value="Bacteria"/>
</dbReference>
<dbReference type="InterPro" id="IPR016024">
    <property type="entry name" value="ARM-type_fold"/>
</dbReference>
<sequence length="240" mass="28115">MMNEYCINGLTIKENLLRLAGEGNKKFTESLHPGIENVLGVRVPALRQLAAQIAKDDWQAYLQSADTFYMEERMLQGMVIGCLKIKDVEEYLSLVSGFVPLINSWSVCDTFDFAGKQRFVDRNKERVWQFLEGWMQSDKEYEIRFGVVMAMAHYIDADYIQNVLQWMNRIDHEGYYVKMAVAWALSVCYVKFPKETMLLLKENRLDDFTYNKALQKITESFRVSPEDKDIIRDMKRKVVK</sequence>
<dbReference type="EMBL" id="AQHY01000009">
    <property type="protein sequence ID" value="EOA57047.1"/>
    <property type="molecule type" value="Genomic_DNA"/>
</dbReference>
<keyword evidence="2" id="KW-1185">Reference proteome</keyword>
<dbReference type="Gene3D" id="1.25.10.90">
    <property type="match status" value="1"/>
</dbReference>
<gene>
    <name evidence="1" type="ORF">HMPREF1534_00858</name>
</gene>
<dbReference type="Pfam" id="PF08713">
    <property type="entry name" value="DNA_alkylation"/>
    <property type="match status" value="1"/>
</dbReference>
<comment type="caution">
    <text evidence="1">The sequence shown here is derived from an EMBL/GenBank/DDBJ whole genome shotgun (WGS) entry which is preliminary data.</text>
</comment>
<dbReference type="PANTHER" id="PTHR34070">
    <property type="entry name" value="ARMADILLO-TYPE FOLD"/>
    <property type="match status" value="1"/>
</dbReference>
<dbReference type="STRING" id="1121098.HMPREF1534_00858"/>
<organism evidence="1 2">
    <name type="scientific">Phocaeicola massiliensis B84634 = Timone 84634 = DSM 17679 = JCM 13223</name>
    <dbReference type="NCBI Taxonomy" id="1121098"/>
    <lineage>
        <taxon>Bacteria</taxon>
        <taxon>Pseudomonadati</taxon>
        <taxon>Bacteroidota</taxon>
        <taxon>Bacteroidia</taxon>
        <taxon>Bacteroidales</taxon>
        <taxon>Bacteroidaceae</taxon>
        <taxon>Phocaeicola</taxon>
    </lineage>
</organism>
<evidence type="ECO:0000313" key="2">
    <source>
        <dbReference type="Proteomes" id="UP000017831"/>
    </source>
</evidence>
<protein>
    <recommendedName>
        <fullName evidence="3">DNA alkylation repair enzyme</fullName>
    </recommendedName>
</protein>
<dbReference type="AlphaFoldDB" id="U6RLY2"/>
<dbReference type="PATRIC" id="fig|1121098.3.peg.874"/>
<dbReference type="CDD" id="cd06561">
    <property type="entry name" value="AlkD_like"/>
    <property type="match status" value="1"/>
</dbReference>
<name>U6RLY2_9BACT</name>
<evidence type="ECO:0008006" key="3">
    <source>
        <dbReference type="Google" id="ProtNLM"/>
    </source>
</evidence>
<dbReference type="InterPro" id="IPR014825">
    <property type="entry name" value="DNA_alkylation"/>
</dbReference>
<accession>U6RLY2</accession>
<proteinExistence type="predicted"/>
<dbReference type="PANTHER" id="PTHR34070:SF1">
    <property type="entry name" value="DNA ALKYLATION REPAIR PROTEIN"/>
    <property type="match status" value="1"/>
</dbReference>
<dbReference type="Proteomes" id="UP000017831">
    <property type="component" value="Unassembled WGS sequence"/>
</dbReference>
<dbReference type="HOGENOM" id="CLU_095329_0_0_10"/>
<reference evidence="1 2" key="1">
    <citation type="submission" date="2013-04" db="EMBL/GenBank/DDBJ databases">
        <title>The Genome Sequence of Bacteroides massiliensis DSM 17679.</title>
        <authorList>
            <consortium name="The Broad Institute Genomics Platform"/>
            <person name="Earl A."/>
            <person name="Ward D."/>
            <person name="Feldgarden M."/>
            <person name="Gevers D."/>
            <person name="Martens E."/>
            <person name="Fenner L."/>
            <person name="Roux V."/>
            <person name="Mallet M.N."/>
            <person name="Raoult D."/>
            <person name="Walker B."/>
            <person name="Young S."/>
            <person name="Zeng Q."/>
            <person name="Gargeya S."/>
            <person name="Fitzgerald M."/>
            <person name="Haas B."/>
            <person name="Abouelleil A."/>
            <person name="Allen A.W."/>
            <person name="Alvarado L."/>
            <person name="Arachchi H.M."/>
            <person name="Berlin A.M."/>
            <person name="Chapman S.B."/>
            <person name="Gainer-Dewar J."/>
            <person name="Goldberg J."/>
            <person name="Griggs A."/>
            <person name="Gujja S."/>
            <person name="Hansen M."/>
            <person name="Howarth C."/>
            <person name="Imamovic A."/>
            <person name="Ireland A."/>
            <person name="Larimer J."/>
            <person name="McCowan C."/>
            <person name="Murphy C."/>
            <person name="Pearson M."/>
            <person name="Poon T.W."/>
            <person name="Priest M."/>
            <person name="Roberts A."/>
            <person name="Saif S."/>
            <person name="Shea T."/>
            <person name="Sisk P."/>
            <person name="Sykes S."/>
            <person name="Wortman J."/>
            <person name="Nusbaum C."/>
            <person name="Birren B."/>
        </authorList>
    </citation>
    <scope>NUCLEOTIDE SEQUENCE [LARGE SCALE GENOMIC DNA]</scope>
    <source>
        <strain evidence="2">B84634 / Timone 84634 / DSM 17679 / JCM 13223</strain>
    </source>
</reference>
<dbReference type="SUPFAM" id="SSF48371">
    <property type="entry name" value="ARM repeat"/>
    <property type="match status" value="1"/>
</dbReference>
<evidence type="ECO:0000313" key="1">
    <source>
        <dbReference type="EMBL" id="EOA57047.1"/>
    </source>
</evidence>